<protein>
    <submittedName>
        <fullName evidence="2">Putative inactive tRNA-specific adenosine deaminase-like protein 3</fullName>
    </submittedName>
</protein>
<dbReference type="AlphaFoldDB" id="A0A1R0H8G6"/>
<name>A0A1R0H8G6_9FUNG</name>
<reference evidence="2 3" key="1">
    <citation type="journal article" date="2016" name="Mol. Biol. Evol.">
        <title>Genome-Wide Survey of Gut Fungi (Harpellales) Reveals the First Horizontally Transferred Ubiquitin Gene from a Mosquito Host.</title>
        <authorList>
            <person name="Wang Y."/>
            <person name="White M.M."/>
            <person name="Kvist S."/>
            <person name="Moncalvo J.M."/>
        </authorList>
    </citation>
    <scope>NUCLEOTIDE SEQUENCE [LARGE SCALE GENOMIC DNA]</scope>
    <source>
        <strain evidence="2 3">ALG-7-W6</strain>
    </source>
</reference>
<gene>
    <name evidence="2" type="ORF">AYI68_g423</name>
</gene>
<dbReference type="EMBL" id="LSSL01000121">
    <property type="protein sequence ID" value="OLY85396.1"/>
    <property type="molecule type" value="Genomic_DNA"/>
</dbReference>
<organism evidence="2 3">
    <name type="scientific">Smittium mucronatum</name>
    <dbReference type="NCBI Taxonomy" id="133383"/>
    <lineage>
        <taxon>Eukaryota</taxon>
        <taxon>Fungi</taxon>
        <taxon>Fungi incertae sedis</taxon>
        <taxon>Zoopagomycota</taxon>
        <taxon>Kickxellomycotina</taxon>
        <taxon>Harpellomycetes</taxon>
        <taxon>Harpellales</taxon>
        <taxon>Legeriomycetaceae</taxon>
        <taxon>Smittium</taxon>
    </lineage>
</organism>
<keyword evidence="3" id="KW-1185">Reference proteome</keyword>
<evidence type="ECO:0000313" key="2">
    <source>
        <dbReference type="EMBL" id="OLY85396.1"/>
    </source>
</evidence>
<feature type="region of interest" description="Disordered" evidence="1">
    <location>
        <begin position="104"/>
        <end position="132"/>
    </location>
</feature>
<evidence type="ECO:0000313" key="3">
    <source>
        <dbReference type="Proteomes" id="UP000187455"/>
    </source>
</evidence>
<dbReference type="OrthoDB" id="3180714at2759"/>
<comment type="caution">
    <text evidence="2">The sequence shown here is derived from an EMBL/GenBank/DDBJ whole genome shotgun (WGS) entry which is preliminary data.</text>
</comment>
<evidence type="ECO:0000256" key="1">
    <source>
        <dbReference type="SAM" id="MobiDB-lite"/>
    </source>
</evidence>
<dbReference type="Proteomes" id="UP000187455">
    <property type="component" value="Unassembled WGS sequence"/>
</dbReference>
<sequence length="155" mass="16087">MQLAVSESHKGNCLNGCLSGYVSNHGNDVGGKSGGGGGGAFGDPSTFKTVVSCSDLTSFPGVMPLQHAAMVAIDLVSARNLEQAPDFTEKISCHGAEIEGTLSHRSIGKHESLDSVAGSKRKPEEDPASSEESLGTVPYLCVGLDYFSTHEPCVM</sequence>
<proteinExistence type="predicted"/>
<accession>A0A1R0H8G6</accession>